<dbReference type="EMBL" id="BARV01006045">
    <property type="protein sequence ID" value="GAI07150.1"/>
    <property type="molecule type" value="Genomic_DNA"/>
</dbReference>
<proteinExistence type="predicted"/>
<sequence>MKGETKEQRFKRVAERRVRRVLDSLRSLAQCSNKRMYNWDEKQLKKIWDAIDHVFKSCQENFKNAEPEEFQL</sequence>
<name>X1LXJ1_9ZZZZ</name>
<protein>
    <submittedName>
        <fullName evidence="1">Uncharacterized protein</fullName>
    </submittedName>
</protein>
<organism evidence="1">
    <name type="scientific">marine sediment metagenome</name>
    <dbReference type="NCBI Taxonomy" id="412755"/>
    <lineage>
        <taxon>unclassified sequences</taxon>
        <taxon>metagenomes</taxon>
        <taxon>ecological metagenomes</taxon>
    </lineage>
</organism>
<evidence type="ECO:0000313" key="1">
    <source>
        <dbReference type="EMBL" id="GAI07150.1"/>
    </source>
</evidence>
<comment type="caution">
    <text evidence="1">The sequence shown here is derived from an EMBL/GenBank/DDBJ whole genome shotgun (WGS) entry which is preliminary data.</text>
</comment>
<reference evidence="1" key="1">
    <citation type="journal article" date="2014" name="Front. Microbiol.">
        <title>High frequency of phylogenetically diverse reductive dehalogenase-homologous genes in deep subseafloor sedimentary metagenomes.</title>
        <authorList>
            <person name="Kawai M."/>
            <person name="Futagami T."/>
            <person name="Toyoda A."/>
            <person name="Takaki Y."/>
            <person name="Nishi S."/>
            <person name="Hori S."/>
            <person name="Arai W."/>
            <person name="Tsubouchi T."/>
            <person name="Morono Y."/>
            <person name="Uchiyama I."/>
            <person name="Ito T."/>
            <person name="Fujiyama A."/>
            <person name="Inagaki F."/>
            <person name="Takami H."/>
        </authorList>
    </citation>
    <scope>NUCLEOTIDE SEQUENCE</scope>
    <source>
        <strain evidence="1">Expedition CK06-06</strain>
    </source>
</reference>
<accession>X1LXJ1</accession>
<gene>
    <name evidence="1" type="ORF">S06H3_12340</name>
</gene>
<dbReference type="AlphaFoldDB" id="X1LXJ1"/>